<evidence type="ECO:0000313" key="1">
    <source>
        <dbReference type="EMBL" id="CAG8837825.1"/>
    </source>
</evidence>
<feature type="non-terminal residue" evidence="1">
    <location>
        <position position="1"/>
    </location>
</feature>
<gene>
    <name evidence="1" type="ORF">CPELLU_LOCUS21625</name>
</gene>
<feature type="non-terminal residue" evidence="1">
    <location>
        <position position="66"/>
    </location>
</feature>
<evidence type="ECO:0000313" key="2">
    <source>
        <dbReference type="Proteomes" id="UP000789759"/>
    </source>
</evidence>
<dbReference type="AlphaFoldDB" id="A0A9N9KLF3"/>
<accession>A0A9N9KLF3</accession>
<dbReference type="EMBL" id="CAJVQA010082503">
    <property type="protein sequence ID" value="CAG8837825.1"/>
    <property type="molecule type" value="Genomic_DNA"/>
</dbReference>
<proteinExistence type="predicted"/>
<reference evidence="1" key="1">
    <citation type="submission" date="2021-06" db="EMBL/GenBank/DDBJ databases">
        <authorList>
            <person name="Kallberg Y."/>
            <person name="Tangrot J."/>
            <person name="Rosling A."/>
        </authorList>
    </citation>
    <scope>NUCLEOTIDE SEQUENCE</scope>
    <source>
        <strain evidence="1">FL966</strain>
    </source>
</reference>
<sequence>SFYNMSSNSIQPTTILNNLIEYDKTAKIFYDSLNQIFQEQVNTCTLQESAKQNKDQIKNPLIIKSK</sequence>
<protein>
    <submittedName>
        <fullName evidence="1">20142_t:CDS:1</fullName>
    </submittedName>
</protein>
<keyword evidence="2" id="KW-1185">Reference proteome</keyword>
<name>A0A9N9KLF3_9GLOM</name>
<comment type="caution">
    <text evidence="1">The sequence shown here is derived from an EMBL/GenBank/DDBJ whole genome shotgun (WGS) entry which is preliminary data.</text>
</comment>
<dbReference type="Proteomes" id="UP000789759">
    <property type="component" value="Unassembled WGS sequence"/>
</dbReference>
<organism evidence="1 2">
    <name type="scientific">Cetraspora pellucida</name>
    <dbReference type="NCBI Taxonomy" id="1433469"/>
    <lineage>
        <taxon>Eukaryota</taxon>
        <taxon>Fungi</taxon>
        <taxon>Fungi incertae sedis</taxon>
        <taxon>Mucoromycota</taxon>
        <taxon>Glomeromycotina</taxon>
        <taxon>Glomeromycetes</taxon>
        <taxon>Diversisporales</taxon>
        <taxon>Gigasporaceae</taxon>
        <taxon>Cetraspora</taxon>
    </lineage>
</organism>